<comment type="similarity">
    <text evidence="3 11">Belongs to the NadD family.</text>
</comment>
<evidence type="ECO:0000313" key="14">
    <source>
        <dbReference type="Proteomes" id="UP000231960"/>
    </source>
</evidence>
<dbReference type="Gene3D" id="3.40.50.620">
    <property type="entry name" value="HUPs"/>
    <property type="match status" value="1"/>
</dbReference>
<comment type="caution">
    <text evidence="13">The sequence shown here is derived from an EMBL/GenBank/DDBJ whole genome shotgun (WGS) entry which is preliminary data.</text>
</comment>
<organism evidence="13 14">
    <name type="scientific">Avrilella dinanensis</name>
    <dbReference type="NCBI Taxonomy" id="2008672"/>
    <lineage>
        <taxon>Bacteria</taxon>
        <taxon>Pseudomonadati</taxon>
        <taxon>Bacteroidota</taxon>
        <taxon>Flavobacteriia</taxon>
        <taxon>Flavobacteriales</taxon>
        <taxon>Flavobacteriaceae</taxon>
        <taxon>Avrilella</taxon>
    </lineage>
</organism>
<dbReference type="NCBIfam" id="TIGR00482">
    <property type="entry name" value="nicotinate (nicotinamide) nucleotide adenylyltransferase"/>
    <property type="match status" value="1"/>
</dbReference>
<dbReference type="InterPro" id="IPR004821">
    <property type="entry name" value="Cyt_trans-like"/>
</dbReference>
<evidence type="ECO:0000256" key="8">
    <source>
        <dbReference type="ARBA" id="ARBA00022840"/>
    </source>
</evidence>
<dbReference type="PANTHER" id="PTHR39321:SF3">
    <property type="entry name" value="PHOSPHOPANTETHEINE ADENYLYLTRANSFERASE"/>
    <property type="match status" value="1"/>
</dbReference>
<comment type="function">
    <text evidence="1 11">Catalyzes the reversible adenylation of nicotinate mononucleotide (NaMN) to nicotinic acid adenine dinucleotide (NaAD).</text>
</comment>
<dbReference type="CDD" id="cd02165">
    <property type="entry name" value="NMNAT"/>
    <property type="match status" value="1"/>
</dbReference>
<dbReference type="AlphaFoldDB" id="A0A2M9R412"/>
<gene>
    <name evidence="11" type="primary">nadD</name>
    <name evidence="13" type="ORF">CDL10_02965</name>
</gene>
<dbReference type="Proteomes" id="UP000231960">
    <property type="component" value="Unassembled WGS sequence"/>
</dbReference>
<dbReference type="HAMAP" id="MF_00244">
    <property type="entry name" value="NaMN_adenylyltr"/>
    <property type="match status" value="1"/>
</dbReference>
<evidence type="ECO:0000313" key="13">
    <source>
        <dbReference type="EMBL" id="PJR03592.1"/>
    </source>
</evidence>
<dbReference type="GO" id="GO:0005524">
    <property type="term" value="F:ATP binding"/>
    <property type="evidence" value="ECO:0007669"/>
    <property type="project" value="UniProtKB-KW"/>
</dbReference>
<dbReference type="GO" id="GO:0009435">
    <property type="term" value="P:NAD+ biosynthetic process"/>
    <property type="evidence" value="ECO:0007669"/>
    <property type="project" value="UniProtKB-UniRule"/>
</dbReference>
<evidence type="ECO:0000259" key="12">
    <source>
        <dbReference type="Pfam" id="PF01467"/>
    </source>
</evidence>
<evidence type="ECO:0000256" key="11">
    <source>
        <dbReference type="HAMAP-Rule" id="MF_00244"/>
    </source>
</evidence>
<keyword evidence="14" id="KW-1185">Reference proteome</keyword>
<dbReference type="SUPFAM" id="SSF52374">
    <property type="entry name" value="Nucleotidylyl transferase"/>
    <property type="match status" value="1"/>
</dbReference>
<evidence type="ECO:0000256" key="2">
    <source>
        <dbReference type="ARBA" id="ARBA00005019"/>
    </source>
</evidence>
<dbReference type="NCBIfam" id="TIGR00125">
    <property type="entry name" value="cyt_tran_rel"/>
    <property type="match status" value="1"/>
</dbReference>
<dbReference type="PANTHER" id="PTHR39321">
    <property type="entry name" value="NICOTINATE-NUCLEOTIDE ADENYLYLTRANSFERASE-RELATED"/>
    <property type="match status" value="1"/>
</dbReference>
<keyword evidence="4 11" id="KW-0662">Pyridine nucleotide biosynthesis</keyword>
<evidence type="ECO:0000256" key="9">
    <source>
        <dbReference type="ARBA" id="ARBA00023027"/>
    </source>
</evidence>
<dbReference type="RefSeq" id="WP_100677160.1">
    <property type="nucleotide sequence ID" value="NZ_NIPO01000001.1"/>
</dbReference>
<keyword evidence="5 11" id="KW-0808">Transferase</keyword>
<dbReference type="InterPro" id="IPR005248">
    <property type="entry name" value="NadD/NMNAT"/>
</dbReference>
<evidence type="ECO:0000256" key="10">
    <source>
        <dbReference type="ARBA" id="ARBA00048721"/>
    </source>
</evidence>
<dbReference type="GO" id="GO:0004515">
    <property type="term" value="F:nicotinate-nucleotide adenylyltransferase activity"/>
    <property type="evidence" value="ECO:0007669"/>
    <property type="project" value="UniProtKB-UniRule"/>
</dbReference>
<accession>A0A2M9R412</accession>
<comment type="catalytic activity">
    <reaction evidence="10 11">
        <text>nicotinate beta-D-ribonucleotide + ATP + H(+) = deamido-NAD(+) + diphosphate</text>
        <dbReference type="Rhea" id="RHEA:22860"/>
        <dbReference type="ChEBI" id="CHEBI:15378"/>
        <dbReference type="ChEBI" id="CHEBI:30616"/>
        <dbReference type="ChEBI" id="CHEBI:33019"/>
        <dbReference type="ChEBI" id="CHEBI:57502"/>
        <dbReference type="ChEBI" id="CHEBI:58437"/>
        <dbReference type="EC" id="2.7.7.18"/>
    </reaction>
</comment>
<dbReference type="InterPro" id="IPR014729">
    <property type="entry name" value="Rossmann-like_a/b/a_fold"/>
</dbReference>
<evidence type="ECO:0000256" key="3">
    <source>
        <dbReference type="ARBA" id="ARBA00009014"/>
    </source>
</evidence>
<keyword evidence="6 11" id="KW-0548">Nucleotidyltransferase</keyword>
<reference evidence="13 14" key="1">
    <citation type="submission" date="2017-06" db="EMBL/GenBank/DDBJ databases">
        <title>Description of Avrilella dinanensis gen. nov. sp. nov.</title>
        <authorList>
            <person name="Leyer C."/>
            <person name="Sassi M."/>
            <person name="Minet J."/>
            <person name="Kayal S."/>
            <person name="Cattoir V."/>
        </authorList>
    </citation>
    <scope>NUCLEOTIDE SEQUENCE [LARGE SCALE GENOMIC DNA]</scope>
    <source>
        <strain evidence="13 14">UR159</strain>
    </source>
</reference>
<keyword evidence="7 11" id="KW-0547">Nucleotide-binding</keyword>
<dbReference type="OrthoDB" id="5295945at2"/>
<evidence type="ECO:0000256" key="1">
    <source>
        <dbReference type="ARBA" id="ARBA00002324"/>
    </source>
</evidence>
<dbReference type="EC" id="2.7.7.18" evidence="11"/>
<evidence type="ECO:0000256" key="6">
    <source>
        <dbReference type="ARBA" id="ARBA00022695"/>
    </source>
</evidence>
<keyword evidence="8 11" id="KW-0067">ATP-binding</keyword>
<protein>
    <recommendedName>
        <fullName evidence="11">Probable nicotinate-nucleotide adenylyltransferase</fullName>
        <ecNumber evidence="11">2.7.7.18</ecNumber>
    </recommendedName>
    <alternativeName>
        <fullName evidence="11">Deamido-NAD(+) diphosphorylase</fullName>
    </alternativeName>
    <alternativeName>
        <fullName evidence="11">Deamido-NAD(+) pyrophosphorylase</fullName>
    </alternativeName>
    <alternativeName>
        <fullName evidence="11">Nicotinate mononucleotide adenylyltransferase</fullName>
        <shortName evidence="11">NaMN adenylyltransferase</shortName>
    </alternativeName>
</protein>
<proteinExistence type="inferred from homology"/>
<comment type="pathway">
    <text evidence="2 11">Cofactor biosynthesis; NAD(+) biosynthesis; deamido-NAD(+) from nicotinate D-ribonucleotide: step 1/1.</text>
</comment>
<evidence type="ECO:0000256" key="4">
    <source>
        <dbReference type="ARBA" id="ARBA00022642"/>
    </source>
</evidence>
<feature type="domain" description="Cytidyltransferase-like" evidence="12">
    <location>
        <begin position="6"/>
        <end position="166"/>
    </location>
</feature>
<sequence length="193" mass="22529">MKKIGLFFGTFNPIHVGHLIIANHIAEYGGLDEIWLVITPHNPHKQKSSLLPDYHRLEMAFLATESYEKIKPSDVEFSLPQPNYTTRTLIHLSEKFPNHEFTLIMGEDNLNTLNKWKNYQTILSDYQIVVYPRLTSTTIPEELVGHPNIRKVDAPIVEISSTFIRNSIKEGKNIRPMLNKKVWEYIDHNLFYR</sequence>
<keyword evidence="9 11" id="KW-0520">NAD</keyword>
<evidence type="ECO:0000256" key="7">
    <source>
        <dbReference type="ARBA" id="ARBA00022741"/>
    </source>
</evidence>
<evidence type="ECO:0000256" key="5">
    <source>
        <dbReference type="ARBA" id="ARBA00022679"/>
    </source>
</evidence>
<name>A0A2M9R412_9FLAO</name>
<dbReference type="EMBL" id="NIPO01000001">
    <property type="protein sequence ID" value="PJR03592.1"/>
    <property type="molecule type" value="Genomic_DNA"/>
</dbReference>
<dbReference type="Pfam" id="PF01467">
    <property type="entry name" value="CTP_transf_like"/>
    <property type="match status" value="1"/>
</dbReference>
<dbReference type="UniPathway" id="UPA00253">
    <property type="reaction ID" value="UER00332"/>
</dbReference>